<dbReference type="Gene3D" id="2.120.10.30">
    <property type="entry name" value="TolB, C-terminal domain"/>
    <property type="match status" value="1"/>
</dbReference>
<dbReference type="EMBL" id="CAJNON010000797">
    <property type="protein sequence ID" value="CAF1380415.1"/>
    <property type="molecule type" value="Genomic_DNA"/>
</dbReference>
<evidence type="ECO:0008006" key="5">
    <source>
        <dbReference type="Google" id="ProtNLM"/>
    </source>
</evidence>
<proteinExistence type="predicted"/>
<dbReference type="InterPro" id="IPR050952">
    <property type="entry name" value="TRIM-NHL_E3_ligases"/>
</dbReference>
<dbReference type="AlphaFoldDB" id="A0A815JS71"/>
<dbReference type="OrthoDB" id="273823at2759"/>
<sequence length="384" mass="41086">MACLTSDNCRTITYAKSTSSCELFIDTPSEYGSLVAQTGYVTMIAIDDRQLPGPLFPLHGITVAGYGNGTSGNANNALKTPWGLAITTNNLLYVSDLYNYRIMKMKIGNLTGSVVAGTAGVYGGTPTTFYYPTEIAVDAGSNVHIVDTNSCRVMLWRYNSSSGVVVAGNGTCGSSTMLLDHPLGLAVDSQGNIYVADTYNHRVMKWAVNATSGKVMAGVTGVSGSDNQHLYSPYGLYLDESNSYLYIADCNNHRIQKYRVDIPSNGTTVAGGNGAGTARNQLYQPYDVCVSKKTGDIYVADKGNFRIQRWSVGATSAITIVGNFRIQRWSVGATSAITIVGTTGVSGTNATQLTGPSNVILDMNETFLYASDIDNNRVQQYQLP</sequence>
<dbReference type="PANTHER" id="PTHR24104">
    <property type="entry name" value="E3 UBIQUITIN-PROTEIN LIGASE NHLRC1-RELATED"/>
    <property type="match status" value="1"/>
</dbReference>
<protein>
    <recommendedName>
        <fullName evidence="5">NHL repeat containing protein-like protein</fullName>
    </recommendedName>
</protein>
<comment type="caution">
    <text evidence="3">The sequence shown here is derived from an EMBL/GenBank/DDBJ whole genome shotgun (WGS) entry which is preliminary data.</text>
</comment>
<dbReference type="GO" id="GO:0061630">
    <property type="term" value="F:ubiquitin protein ligase activity"/>
    <property type="evidence" value="ECO:0007669"/>
    <property type="project" value="TreeGrafter"/>
</dbReference>
<dbReference type="Gene3D" id="2.40.10.500">
    <property type="match status" value="1"/>
</dbReference>
<dbReference type="PANTHER" id="PTHR24104:SF25">
    <property type="entry name" value="PROTEIN LIN-41"/>
    <property type="match status" value="1"/>
</dbReference>
<evidence type="ECO:0000256" key="2">
    <source>
        <dbReference type="PROSITE-ProRule" id="PRU00504"/>
    </source>
</evidence>
<organism evidence="3 4">
    <name type="scientific">Adineta steineri</name>
    <dbReference type="NCBI Taxonomy" id="433720"/>
    <lineage>
        <taxon>Eukaryota</taxon>
        <taxon>Metazoa</taxon>
        <taxon>Spiralia</taxon>
        <taxon>Gnathifera</taxon>
        <taxon>Rotifera</taxon>
        <taxon>Eurotatoria</taxon>
        <taxon>Bdelloidea</taxon>
        <taxon>Adinetida</taxon>
        <taxon>Adinetidae</taxon>
        <taxon>Adineta</taxon>
    </lineage>
</organism>
<reference evidence="3" key="1">
    <citation type="submission" date="2021-02" db="EMBL/GenBank/DDBJ databases">
        <authorList>
            <person name="Nowell W R."/>
        </authorList>
    </citation>
    <scope>NUCLEOTIDE SEQUENCE</scope>
</reference>
<accession>A0A815JS71</accession>
<dbReference type="GO" id="GO:0043161">
    <property type="term" value="P:proteasome-mediated ubiquitin-dependent protein catabolic process"/>
    <property type="evidence" value="ECO:0007669"/>
    <property type="project" value="TreeGrafter"/>
</dbReference>
<feature type="repeat" description="NHL" evidence="2">
    <location>
        <begin position="217"/>
        <end position="261"/>
    </location>
</feature>
<dbReference type="SUPFAM" id="SSF63829">
    <property type="entry name" value="Calcium-dependent phosphotriesterase"/>
    <property type="match status" value="1"/>
</dbReference>
<evidence type="ECO:0000313" key="3">
    <source>
        <dbReference type="EMBL" id="CAF1380415.1"/>
    </source>
</evidence>
<dbReference type="GO" id="GO:0000209">
    <property type="term" value="P:protein polyubiquitination"/>
    <property type="evidence" value="ECO:0007669"/>
    <property type="project" value="TreeGrafter"/>
</dbReference>
<name>A0A815JS71_9BILA</name>
<dbReference type="InterPro" id="IPR001258">
    <property type="entry name" value="NHL_repeat"/>
</dbReference>
<evidence type="ECO:0000256" key="1">
    <source>
        <dbReference type="ARBA" id="ARBA00022737"/>
    </source>
</evidence>
<feature type="repeat" description="NHL" evidence="2">
    <location>
        <begin position="179"/>
        <end position="209"/>
    </location>
</feature>
<dbReference type="Proteomes" id="UP000663891">
    <property type="component" value="Unassembled WGS sequence"/>
</dbReference>
<dbReference type="CDD" id="cd05819">
    <property type="entry name" value="NHL"/>
    <property type="match status" value="1"/>
</dbReference>
<feature type="repeat" description="NHL" evidence="2">
    <location>
        <begin position="276"/>
        <end position="313"/>
    </location>
</feature>
<evidence type="ECO:0000313" key="4">
    <source>
        <dbReference type="Proteomes" id="UP000663891"/>
    </source>
</evidence>
<dbReference type="PROSITE" id="PS51125">
    <property type="entry name" value="NHL"/>
    <property type="match status" value="3"/>
</dbReference>
<dbReference type="GO" id="GO:0008270">
    <property type="term" value="F:zinc ion binding"/>
    <property type="evidence" value="ECO:0007669"/>
    <property type="project" value="UniProtKB-KW"/>
</dbReference>
<dbReference type="InterPro" id="IPR011042">
    <property type="entry name" value="6-blade_b-propeller_TolB-like"/>
</dbReference>
<gene>
    <name evidence="3" type="ORF">VCS650_LOCUS35372</name>
</gene>
<keyword evidence="1" id="KW-0677">Repeat</keyword>
<dbReference type="Pfam" id="PF01436">
    <property type="entry name" value="NHL"/>
    <property type="match status" value="2"/>
</dbReference>